<feature type="domain" description="Response regulatory" evidence="3">
    <location>
        <begin position="3"/>
        <end position="120"/>
    </location>
</feature>
<organism evidence="4 5">
    <name type="scientific">Solidesulfovibrio fructosivorans JJ]</name>
    <dbReference type="NCBI Taxonomy" id="596151"/>
    <lineage>
        <taxon>Bacteria</taxon>
        <taxon>Pseudomonadati</taxon>
        <taxon>Thermodesulfobacteriota</taxon>
        <taxon>Desulfovibrionia</taxon>
        <taxon>Desulfovibrionales</taxon>
        <taxon>Desulfovibrionaceae</taxon>
        <taxon>Solidesulfovibrio</taxon>
    </lineage>
</organism>
<feature type="modified residue" description="4-aspartylphosphate" evidence="2">
    <location>
        <position position="52"/>
    </location>
</feature>
<accession>E1JTK3</accession>
<protein>
    <submittedName>
        <fullName evidence="4">Response regulator receiver protein</fullName>
    </submittedName>
</protein>
<keyword evidence="5" id="KW-1185">Reference proteome</keyword>
<proteinExistence type="predicted"/>
<dbReference type="CDD" id="cd00156">
    <property type="entry name" value="REC"/>
    <property type="match status" value="1"/>
</dbReference>
<dbReference type="PANTHER" id="PTHR44591">
    <property type="entry name" value="STRESS RESPONSE REGULATOR PROTEIN 1"/>
    <property type="match status" value="1"/>
</dbReference>
<gene>
    <name evidence="4" type="ORF">DesfrDRAFT_0952</name>
</gene>
<evidence type="ECO:0000256" key="1">
    <source>
        <dbReference type="ARBA" id="ARBA00022553"/>
    </source>
</evidence>
<dbReference type="InterPro" id="IPR001789">
    <property type="entry name" value="Sig_transdc_resp-reg_receiver"/>
</dbReference>
<dbReference type="Gene3D" id="3.40.50.2300">
    <property type="match status" value="1"/>
</dbReference>
<dbReference type="PANTHER" id="PTHR44591:SF3">
    <property type="entry name" value="RESPONSE REGULATORY DOMAIN-CONTAINING PROTEIN"/>
    <property type="match status" value="1"/>
</dbReference>
<dbReference type="eggNOG" id="ENOG5031MXW">
    <property type="taxonomic scope" value="Bacteria"/>
</dbReference>
<comment type="caution">
    <text evidence="4">The sequence shown here is derived from an EMBL/GenBank/DDBJ whole genome shotgun (WGS) entry which is preliminary data.</text>
</comment>
<dbReference type="Proteomes" id="UP000006250">
    <property type="component" value="Unassembled WGS sequence"/>
</dbReference>
<name>E1JTK3_SOLFR</name>
<dbReference type="STRING" id="596151.DesfrDRAFT_0952"/>
<dbReference type="InterPro" id="IPR011006">
    <property type="entry name" value="CheY-like_superfamily"/>
</dbReference>
<evidence type="ECO:0000313" key="5">
    <source>
        <dbReference type="Proteomes" id="UP000006250"/>
    </source>
</evidence>
<dbReference type="RefSeq" id="WP_005991596.1">
    <property type="nucleotide sequence ID" value="NZ_AECZ01000004.1"/>
</dbReference>
<dbReference type="SUPFAM" id="SSF52172">
    <property type="entry name" value="CheY-like"/>
    <property type="match status" value="1"/>
</dbReference>
<evidence type="ECO:0000259" key="3">
    <source>
        <dbReference type="PROSITE" id="PS50110"/>
    </source>
</evidence>
<keyword evidence="1 2" id="KW-0597">Phosphoprotein</keyword>
<dbReference type="PROSITE" id="PS50110">
    <property type="entry name" value="RESPONSE_REGULATORY"/>
    <property type="match status" value="1"/>
</dbReference>
<evidence type="ECO:0000256" key="2">
    <source>
        <dbReference type="PROSITE-ProRule" id="PRU00169"/>
    </source>
</evidence>
<reference evidence="4 5" key="1">
    <citation type="submission" date="2010-08" db="EMBL/GenBank/DDBJ databases">
        <title>The draft genome of Desulfovibrio fructosovorans JJ.</title>
        <authorList>
            <consortium name="US DOE Joint Genome Institute (JGI-PGF)"/>
            <person name="Lucas S."/>
            <person name="Copeland A."/>
            <person name="Lapidus A."/>
            <person name="Cheng J.-F."/>
            <person name="Bruce D."/>
            <person name="Goodwin L."/>
            <person name="Pitluck S."/>
            <person name="Land M.L."/>
            <person name="Hauser L."/>
            <person name="Chang Y.-J."/>
            <person name="Jeffries C."/>
            <person name="Wall J.D."/>
            <person name="Stahl D.A."/>
            <person name="Arkin A.P."/>
            <person name="Dehal P."/>
            <person name="Stolyar S.M."/>
            <person name="Hazen T.C."/>
            <person name="Woyke T.J."/>
        </authorList>
    </citation>
    <scope>NUCLEOTIDE SEQUENCE [LARGE SCALE GENOMIC DNA]</scope>
    <source>
        <strain evidence="4 5">JJ</strain>
    </source>
</reference>
<dbReference type="InterPro" id="IPR050595">
    <property type="entry name" value="Bact_response_regulator"/>
</dbReference>
<dbReference type="AlphaFoldDB" id="E1JTK3"/>
<evidence type="ECO:0000313" key="4">
    <source>
        <dbReference type="EMBL" id="EFL52463.1"/>
    </source>
</evidence>
<dbReference type="OrthoDB" id="5457794at2"/>
<dbReference type="EMBL" id="AECZ01000004">
    <property type="protein sequence ID" value="EFL52463.1"/>
    <property type="molecule type" value="Genomic_DNA"/>
</dbReference>
<sequence length="122" mass="13441">MSKTLLIDRNIAQGTILADTIKGQAYEVDVVHSVEEAEAIFKRETFDAVVLDVSFEAEAKDAVKRVRESAAAASEKRTPLIVVTKNFGESSFLLDSGEVDVLLEYPAHVEQLRQVVEQFVGC</sequence>
<dbReference type="GO" id="GO:0000160">
    <property type="term" value="P:phosphorelay signal transduction system"/>
    <property type="evidence" value="ECO:0007669"/>
    <property type="project" value="InterPro"/>
</dbReference>